<proteinExistence type="predicted"/>
<evidence type="ECO:0000313" key="4">
    <source>
        <dbReference type="Proteomes" id="UP000194236"/>
    </source>
</evidence>
<dbReference type="OrthoDB" id="21120at2759"/>
<feature type="compositionally biased region" description="Acidic residues" evidence="1">
    <location>
        <begin position="33"/>
        <end position="56"/>
    </location>
</feature>
<dbReference type="PANTHER" id="PTHR22055">
    <property type="entry name" value="28 KDA HEAT- AND ACID-STABLE PHOSPHOPROTEIN PDGF-ASSOCIATED PROTEIN"/>
    <property type="match status" value="1"/>
</dbReference>
<feature type="compositionally biased region" description="Basic residues" evidence="1">
    <location>
        <begin position="1"/>
        <end position="16"/>
    </location>
</feature>
<dbReference type="InterPro" id="IPR019380">
    <property type="entry name" value="Casein_kinase_sb_PP28"/>
</dbReference>
<dbReference type="AlphaFoldDB" id="A0A1Y3BAK1"/>
<feature type="region of interest" description="Disordered" evidence="1">
    <location>
        <begin position="134"/>
        <end position="189"/>
    </location>
</feature>
<evidence type="ECO:0000256" key="1">
    <source>
        <dbReference type="SAM" id="MobiDB-lite"/>
    </source>
</evidence>
<feature type="compositionally biased region" description="Polar residues" evidence="1">
    <location>
        <begin position="20"/>
        <end position="32"/>
    </location>
</feature>
<feature type="compositionally biased region" description="Basic and acidic residues" evidence="1">
    <location>
        <begin position="90"/>
        <end position="120"/>
    </location>
</feature>
<keyword evidence="4" id="KW-1185">Reference proteome</keyword>
<sequence>MAPPRKTSHKGKRRHFSTPEEIQQQMNQLNVNSDDDIEEKNEPDGSSDNDSSDDDEQKIVKPKGVSGLIEIENPNRNPRRAPPTEQVQLTRREREEVEKQQAKERYQKLHAEGKTDQAKADLARLELIRKQREEANLKREMERQIKNEQSSGKTSSNNTASLLPTSGQQRLTAAQKQSQIRAKKSQQNK</sequence>
<comment type="caution">
    <text evidence="3">The sequence shown here is derived from an EMBL/GenBank/DDBJ whole genome shotgun (WGS) entry which is preliminary data.</text>
</comment>
<reference evidence="3 4" key="1">
    <citation type="submission" date="2017-03" db="EMBL/GenBank/DDBJ databases">
        <title>Genome Survey of Euroglyphus maynei.</title>
        <authorList>
            <person name="Arlian L.G."/>
            <person name="Morgan M.S."/>
            <person name="Rider S.D."/>
        </authorList>
    </citation>
    <scope>NUCLEOTIDE SEQUENCE [LARGE SCALE GENOMIC DNA]</scope>
    <source>
        <strain evidence="3">Arlian Lab</strain>
        <tissue evidence="3">Whole body</tissue>
    </source>
</reference>
<dbReference type="InterPro" id="IPR039876">
    <property type="entry name" value="HAP28"/>
</dbReference>
<dbReference type="Proteomes" id="UP000194236">
    <property type="component" value="Unassembled WGS sequence"/>
</dbReference>
<feature type="compositionally biased region" description="Polar residues" evidence="1">
    <location>
        <begin position="147"/>
        <end position="180"/>
    </location>
</feature>
<organism evidence="3 4">
    <name type="scientific">Euroglyphus maynei</name>
    <name type="common">Mayne's house dust mite</name>
    <dbReference type="NCBI Taxonomy" id="6958"/>
    <lineage>
        <taxon>Eukaryota</taxon>
        <taxon>Metazoa</taxon>
        <taxon>Ecdysozoa</taxon>
        <taxon>Arthropoda</taxon>
        <taxon>Chelicerata</taxon>
        <taxon>Arachnida</taxon>
        <taxon>Acari</taxon>
        <taxon>Acariformes</taxon>
        <taxon>Sarcoptiformes</taxon>
        <taxon>Astigmata</taxon>
        <taxon>Psoroptidia</taxon>
        <taxon>Analgoidea</taxon>
        <taxon>Pyroglyphidae</taxon>
        <taxon>Pyroglyphinae</taxon>
        <taxon>Euroglyphus</taxon>
    </lineage>
</organism>
<accession>A0A1Y3BAK1</accession>
<protein>
    <submittedName>
        <fullName evidence="3">28 kDa heat-and acid-stable phosphoprotein-like protein</fullName>
    </submittedName>
</protein>
<name>A0A1Y3BAK1_EURMA</name>
<evidence type="ECO:0000259" key="2">
    <source>
        <dbReference type="Pfam" id="PF10252"/>
    </source>
</evidence>
<dbReference type="EMBL" id="MUJZ01033893">
    <property type="protein sequence ID" value="OTF77197.1"/>
    <property type="molecule type" value="Genomic_DNA"/>
</dbReference>
<feature type="domain" description="Casein kinase substrate phosphoprotein PP28" evidence="2">
    <location>
        <begin position="82"/>
        <end position="143"/>
    </location>
</feature>
<dbReference type="Pfam" id="PF10252">
    <property type="entry name" value="PP28"/>
    <property type="match status" value="1"/>
</dbReference>
<feature type="compositionally biased region" description="Basic and acidic residues" evidence="1">
    <location>
        <begin position="134"/>
        <end position="146"/>
    </location>
</feature>
<evidence type="ECO:0000313" key="3">
    <source>
        <dbReference type="EMBL" id="OTF77197.1"/>
    </source>
</evidence>
<feature type="region of interest" description="Disordered" evidence="1">
    <location>
        <begin position="1"/>
        <end position="120"/>
    </location>
</feature>
<gene>
    <name evidence="3" type="ORF">BLA29_007612</name>
</gene>